<accession>A0A4D4JB61</accession>
<protein>
    <submittedName>
        <fullName evidence="2">Uncharacterized protein</fullName>
    </submittedName>
</protein>
<dbReference type="SUPFAM" id="SSF49498">
    <property type="entry name" value="alpha-Amylase inhibitor tendamistat"/>
    <property type="match status" value="1"/>
</dbReference>
<evidence type="ECO:0000256" key="1">
    <source>
        <dbReference type="SAM" id="Phobius"/>
    </source>
</evidence>
<comment type="caution">
    <text evidence="2">The sequence shown here is derived from an EMBL/GenBank/DDBJ whole genome shotgun (WGS) entry which is preliminary data.</text>
</comment>
<dbReference type="AlphaFoldDB" id="A0A4D4JB61"/>
<gene>
    <name evidence="2" type="ORF">GTS_42150</name>
</gene>
<sequence length="182" mass="19338">MRAGGTFPGRVTRFPWLAVAAVTGPVPVFRSGFAGRDGKSAAQEFVIRSGGPRGPVRTVRAHAIGVEPEGEYMMTPFRRFVASAVALFGILGGTLLAGPAAQAEPFASTAVAAAPSCATVRHTVGTVTQTVYVTNHCPHSVSFRVRIALHQDSPCYIVQPGHTRSVKWSRFQAFQGISWNCA</sequence>
<dbReference type="GO" id="GO:0015066">
    <property type="term" value="F:alpha-amylase inhibitor activity"/>
    <property type="evidence" value="ECO:0007669"/>
    <property type="project" value="InterPro"/>
</dbReference>
<evidence type="ECO:0000313" key="3">
    <source>
        <dbReference type="Proteomes" id="UP000298860"/>
    </source>
</evidence>
<name>A0A4D4JB61_9PSEU</name>
<dbReference type="InterPro" id="IPR036379">
    <property type="entry name" value="A-amylase_inhib_sf"/>
</dbReference>
<keyword evidence="1" id="KW-1133">Transmembrane helix</keyword>
<organism evidence="2 3">
    <name type="scientific">Gandjariella thermophila</name>
    <dbReference type="NCBI Taxonomy" id="1931992"/>
    <lineage>
        <taxon>Bacteria</taxon>
        <taxon>Bacillati</taxon>
        <taxon>Actinomycetota</taxon>
        <taxon>Actinomycetes</taxon>
        <taxon>Pseudonocardiales</taxon>
        <taxon>Pseudonocardiaceae</taxon>
        <taxon>Gandjariella</taxon>
    </lineage>
</organism>
<keyword evidence="3" id="KW-1185">Reference proteome</keyword>
<reference evidence="3" key="1">
    <citation type="submission" date="2019-04" db="EMBL/GenBank/DDBJ databases">
        <title>Draft genome sequence of Pseudonocardiaceae bacterium SL3-2-4.</title>
        <authorList>
            <person name="Ningsih F."/>
            <person name="Yokota A."/>
            <person name="Sakai Y."/>
            <person name="Nanatani K."/>
            <person name="Yabe S."/>
            <person name="Oetari A."/>
            <person name="Sjamsuridzal W."/>
        </authorList>
    </citation>
    <scope>NUCLEOTIDE SEQUENCE [LARGE SCALE GENOMIC DNA]</scope>
    <source>
        <strain evidence="3">SL3-2-4</strain>
    </source>
</reference>
<keyword evidence="1" id="KW-0472">Membrane</keyword>
<dbReference type="Proteomes" id="UP000298860">
    <property type="component" value="Unassembled WGS sequence"/>
</dbReference>
<dbReference type="Gene3D" id="2.60.40.20">
    <property type="entry name" value="Alpha-amylase inhibitor"/>
    <property type="match status" value="1"/>
</dbReference>
<dbReference type="EMBL" id="BJFL01000026">
    <property type="protein sequence ID" value="GDY32582.1"/>
    <property type="molecule type" value="Genomic_DNA"/>
</dbReference>
<evidence type="ECO:0000313" key="2">
    <source>
        <dbReference type="EMBL" id="GDY32582.1"/>
    </source>
</evidence>
<proteinExistence type="predicted"/>
<keyword evidence="1" id="KW-0812">Transmembrane</keyword>
<feature type="transmembrane region" description="Helical" evidence="1">
    <location>
        <begin position="80"/>
        <end position="101"/>
    </location>
</feature>